<feature type="domain" description="Tetratrico peptide repeat group 5" evidence="4">
    <location>
        <begin position="35"/>
        <end position="154"/>
    </location>
</feature>
<comment type="caution">
    <text evidence="5">The sequence shown here is derived from an EMBL/GenBank/DDBJ whole genome shotgun (WGS) entry which is preliminary data.</text>
</comment>
<keyword evidence="6" id="KW-1185">Reference proteome</keyword>
<dbReference type="InterPro" id="IPR019734">
    <property type="entry name" value="TPR_rpt"/>
</dbReference>
<accession>A0ABQ6GHY4</accession>
<reference evidence="5 6" key="1">
    <citation type="submission" date="2023-03" db="EMBL/GenBank/DDBJ databases">
        <title>Draft genome sequence of the bacteria which degrade cell wall of Tricholomamatutake.</title>
        <authorList>
            <person name="Konishi Y."/>
            <person name="Fukuta Y."/>
            <person name="Shirasaka N."/>
        </authorList>
    </citation>
    <scope>NUCLEOTIDE SEQUENCE [LARGE SCALE GENOMIC DNA]</scope>
    <source>
        <strain evidence="6">mu1</strain>
    </source>
</reference>
<dbReference type="Pfam" id="PF12688">
    <property type="entry name" value="TPR_5"/>
    <property type="match status" value="1"/>
</dbReference>
<keyword evidence="2 3" id="KW-0802">TPR repeat</keyword>
<evidence type="ECO:0000256" key="2">
    <source>
        <dbReference type="ARBA" id="ARBA00022803"/>
    </source>
</evidence>
<dbReference type="RefSeq" id="WP_284241320.1">
    <property type="nucleotide sequence ID" value="NZ_BSSQ01000019.1"/>
</dbReference>
<dbReference type="PANTHER" id="PTHR45586">
    <property type="entry name" value="TPR REPEAT-CONTAINING PROTEIN PA4667"/>
    <property type="match status" value="1"/>
</dbReference>
<dbReference type="PROSITE" id="PS50293">
    <property type="entry name" value="TPR_REGION"/>
    <property type="match status" value="1"/>
</dbReference>
<dbReference type="PANTHER" id="PTHR45586:SF1">
    <property type="entry name" value="LIPOPOLYSACCHARIDE ASSEMBLY PROTEIN B"/>
    <property type="match status" value="1"/>
</dbReference>
<dbReference type="Gene3D" id="1.25.40.10">
    <property type="entry name" value="Tetratricopeptide repeat domain"/>
    <property type="match status" value="1"/>
</dbReference>
<dbReference type="InterPro" id="IPR051012">
    <property type="entry name" value="CellSynth/LPSAsmb/PSIAsmb"/>
</dbReference>
<dbReference type="PROSITE" id="PS50005">
    <property type="entry name" value="TPR"/>
    <property type="match status" value="1"/>
</dbReference>
<dbReference type="InterPro" id="IPR041656">
    <property type="entry name" value="TPR_5"/>
</dbReference>
<keyword evidence="1" id="KW-0677">Repeat</keyword>
<proteinExistence type="predicted"/>
<protein>
    <recommendedName>
        <fullName evidence="4">Tetratrico peptide repeat group 5 domain-containing protein</fullName>
    </recommendedName>
</protein>
<dbReference type="Proteomes" id="UP001157114">
    <property type="component" value="Unassembled WGS sequence"/>
</dbReference>
<dbReference type="EMBL" id="BSSQ01000019">
    <property type="protein sequence ID" value="GLX70546.1"/>
    <property type="molecule type" value="Genomic_DNA"/>
</dbReference>
<evidence type="ECO:0000313" key="6">
    <source>
        <dbReference type="Proteomes" id="UP001157114"/>
    </source>
</evidence>
<gene>
    <name evidence="5" type="ORF">MU1_48920</name>
</gene>
<evidence type="ECO:0000259" key="4">
    <source>
        <dbReference type="Pfam" id="PF12688"/>
    </source>
</evidence>
<name>A0ABQ6GHY4_9BACL</name>
<organism evidence="5 6">
    <name type="scientific">Paenibacillus glycanilyticus</name>
    <dbReference type="NCBI Taxonomy" id="126569"/>
    <lineage>
        <taxon>Bacteria</taxon>
        <taxon>Bacillati</taxon>
        <taxon>Bacillota</taxon>
        <taxon>Bacilli</taxon>
        <taxon>Bacillales</taxon>
        <taxon>Paenibacillaceae</taxon>
        <taxon>Paenibacillus</taxon>
    </lineage>
</organism>
<evidence type="ECO:0000313" key="5">
    <source>
        <dbReference type="EMBL" id="GLX70546.1"/>
    </source>
</evidence>
<sequence>MNELDIAIKLRESGLLEESKSMLLALVEQYPSNPQVWYHCAWVHDSMGLEGAAVPYYRQSLELGISGEERQGAYLGLGSTYRTLGRYDEAKACFEKAMKEYPEAREFQVFYAMVLYNLQEHSSAMEILLKQLAETSEDKGIRDYRKALLFYSDKLDQTWN</sequence>
<evidence type="ECO:0000256" key="3">
    <source>
        <dbReference type="PROSITE-ProRule" id="PRU00339"/>
    </source>
</evidence>
<evidence type="ECO:0000256" key="1">
    <source>
        <dbReference type="ARBA" id="ARBA00022737"/>
    </source>
</evidence>
<feature type="repeat" description="TPR" evidence="3">
    <location>
        <begin position="71"/>
        <end position="104"/>
    </location>
</feature>
<dbReference type="InterPro" id="IPR011990">
    <property type="entry name" value="TPR-like_helical_dom_sf"/>
</dbReference>
<dbReference type="SMART" id="SM00028">
    <property type="entry name" value="TPR"/>
    <property type="match status" value="2"/>
</dbReference>
<dbReference type="SUPFAM" id="SSF48452">
    <property type="entry name" value="TPR-like"/>
    <property type="match status" value="1"/>
</dbReference>